<evidence type="ECO:0000256" key="1">
    <source>
        <dbReference type="SAM" id="MobiDB-lite"/>
    </source>
</evidence>
<organism evidence="2 3">
    <name type="scientific">Pseudomonas syringae</name>
    <dbReference type="NCBI Taxonomy" id="317"/>
    <lineage>
        <taxon>Bacteria</taxon>
        <taxon>Pseudomonadati</taxon>
        <taxon>Pseudomonadota</taxon>
        <taxon>Gammaproteobacteria</taxon>
        <taxon>Pseudomonadales</taxon>
        <taxon>Pseudomonadaceae</taxon>
        <taxon>Pseudomonas</taxon>
    </lineage>
</organism>
<reference evidence="2" key="1">
    <citation type="submission" date="2019-11" db="EMBL/GenBank/DDBJ databases">
        <title>Epiphytic Pseudomonas syringae from cherry orchards.</title>
        <authorList>
            <person name="Hulin M.T."/>
        </authorList>
    </citation>
    <scope>NUCLEOTIDE SEQUENCE</scope>
    <source>
        <strain evidence="2">PA-6-9A</strain>
    </source>
</reference>
<name>A0A9Q3X290_PSESX</name>
<accession>A0A9Q3X290</accession>
<protein>
    <submittedName>
        <fullName evidence="2">Energy transducer TonB</fullName>
    </submittedName>
</protein>
<evidence type="ECO:0000313" key="3">
    <source>
        <dbReference type="Proteomes" id="UP000814207"/>
    </source>
</evidence>
<dbReference type="AlphaFoldDB" id="A0A9Q3X290"/>
<evidence type="ECO:0000313" key="2">
    <source>
        <dbReference type="EMBL" id="MCF5063811.1"/>
    </source>
</evidence>
<feature type="region of interest" description="Disordered" evidence="1">
    <location>
        <begin position="1"/>
        <end position="43"/>
    </location>
</feature>
<feature type="non-terminal residue" evidence="2">
    <location>
        <position position="63"/>
    </location>
</feature>
<proteinExistence type="predicted"/>
<dbReference type="EMBL" id="WKEU01000048">
    <property type="protein sequence ID" value="MCF5063811.1"/>
    <property type="molecule type" value="Genomic_DNA"/>
</dbReference>
<dbReference type="Proteomes" id="UP000814207">
    <property type="component" value="Unassembled WGS sequence"/>
</dbReference>
<gene>
    <name evidence="2" type="ORF">GIW73_12765</name>
</gene>
<comment type="caution">
    <text evidence="2">The sequence shown here is derived from an EMBL/GenBank/DDBJ whole genome shotgun (WGS) entry which is preliminary data.</text>
</comment>
<sequence>MGKVQTAASAHEAQWRQAPSGELVDLGRPHRAPLGQLRTQKMPKRFSSRREGILLGLLVLALH</sequence>